<dbReference type="GO" id="GO:0009360">
    <property type="term" value="C:DNA polymerase III complex"/>
    <property type="evidence" value="ECO:0007669"/>
    <property type="project" value="TreeGrafter"/>
</dbReference>
<dbReference type="InterPro" id="IPR048466">
    <property type="entry name" value="DNA_pol3_delta-like_C"/>
</dbReference>
<sequence length="381" mass="43433">MKFTDFIRKHSKTNNLPVYIMGGNEYFLKKQALTVIKEQFFLEGGVKEGLIEFNGKETGSNSIVNHAEGNTGQNVKVSNLFNGIIDEAKTAPMFGKHKLIIVENADGLLVKYQERILEYIKNPFSINCMILEVLSIDKRTKLAKAMNGEQGILIECDKLYDSPAPWETKKPEYDSELTKWIVIHARNYGKKMNLKSAFCLLERTGNSLAIIDRQLDALSIFSGDRNEISIEDIQMFSGVSHREKLFNLLDAIGMKNTISAVKIAENIFNIGMENERKAITFDPGSIAIAIVISSHKRMKDLWKILRVLDKGGNKDDILKKTSVKRPFVDKMIEQAQNFKEEEMSEKWKYMLEADLLCKTSRLSPTLIIEQLITKLCLWPRN</sequence>
<dbReference type="Gene3D" id="3.40.50.300">
    <property type="entry name" value="P-loop containing nucleotide triphosphate hydrolases"/>
    <property type="match status" value="1"/>
</dbReference>
<protein>
    <recommendedName>
        <fullName evidence="1">DNA-directed DNA polymerase</fullName>
        <ecNumber evidence="1">2.7.7.7</ecNumber>
    </recommendedName>
</protein>
<gene>
    <name evidence="9" type="ORF">SCABRO_01425</name>
</gene>
<dbReference type="GO" id="GO:0003887">
    <property type="term" value="F:DNA-directed DNA polymerase activity"/>
    <property type="evidence" value="ECO:0007669"/>
    <property type="project" value="UniProtKB-KW"/>
</dbReference>
<evidence type="ECO:0000256" key="1">
    <source>
        <dbReference type="ARBA" id="ARBA00012417"/>
    </source>
</evidence>
<name>A0A0B0EID1_9BACT</name>
<dbReference type="EMBL" id="JRYO01000089">
    <property type="protein sequence ID" value="KHE92817.1"/>
    <property type="molecule type" value="Genomic_DNA"/>
</dbReference>
<keyword evidence="4" id="KW-0235">DNA replication</keyword>
<dbReference type="Gene3D" id="1.10.8.60">
    <property type="match status" value="1"/>
</dbReference>
<keyword evidence="2" id="KW-0808">Transferase</keyword>
<dbReference type="GO" id="GO:0003677">
    <property type="term" value="F:DNA binding"/>
    <property type="evidence" value="ECO:0007669"/>
    <property type="project" value="InterPro"/>
</dbReference>
<dbReference type="NCBIfam" id="TIGR01128">
    <property type="entry name" value="holA"/>
    <property type="match status" value="1"/>
</dbReference>
<dbReference type="Gene3D" id="1.20.272.10">
    <property type="match status" value="1"/>
</dbReference>
<dbReference type="SUPFAM" id="SSF48019">
    <property type="entry name" value="post-AAA+ oligomerization domain-like"/>
    <property type="match status" value="1"/>
</dbReference>
<dbReference type="InterPro" id="IPR027417">
    <property type="entry name" value="P-loop_NTPase"/>
</dbReference>
<evidence type="ECO:0000313" key="9">
    <source>
        <dbReference type="EMBL" id="KHE92817.1"/>
    </source>
</evidence>
<evidence type="ECO:0000259" key="8">
    <source>
        <dbReference type="Pfam" id="PF21694"/>
    </source>
</evidence>
<dbReference type="Proteomes" id="UP000030652">
    <property type="component" value="Unassembled WGS sequence"/>
</dbReference>
<feature type="domain" description="DNA polymerase III delta subunit-like C-terminal" evidence="8">
    <location>
        <begin position="243"/>
        <end position="375"/>
    </location>
</feature>
<dbReference type="InterPro" id="IPR008921">
    <property type="entry name" value="DNA_pol3_clamp-load_cplx_C"/>
</dbReference>
<keyword evidence="5" id="KW-0239">DNA-directed DNA polymerase</keyword>
<dbReference type="AlphaFoldDB" id="A0A0B0EID1"/>
<evidence type="ECO:0000256" key="6">
    <source>
        <dbReference type="ARBA" id="ARBA00034754"/>
    </source>
</evidence>
<accession>A0A0B0EID1</accession>
<reference evidence="9 10" key="1">
    <citation type="submission" date="2014-10" db="EMBL/GenBank/DDBJ databases">
        <title>Draft genome of anammox bacterium scalindua brodae, obtained using differential coverage binning of sequence data from two enrichment reactors.</title>
        <authorList>
            <person name="Speth D.R."/>
            <person name="Russ L."/>
            <person name="Kartal B."/>
            <person name="Op den Camp H.J."/>
            <person name="Dutilh B.E."/>
            <person name="Jetten M.S."/>
        </authorList>
    </citation>
    <scope>NUCLEOTIDE SEQUENCE [LARGE SCALE GENOMIC DNA]</scope>
    <source>
        <strain evidence="9">RU1</strain>
    </source>
</reference>
<comment type="similarity">
    <text evidence="6">Belongs to the DNA polymerase HolA subunit family.</text>
</comment>
<dbReference type="InterPro" id="IPR005790">
    <property type="entry name" value="DNA_polIII_delta"/>
</dbReference>
<keyword evidence="3" id="KW-0548">Nucleotidyltransferase</keyword>
<dbReference type="GO" id="GO:0006261">
    <property type="term" value="P:DNA-templated DNA replication"/>
    <property type="evidence" value="ECO:0007669"/>
    <property type="project" value="TreeGrafter"/>
</dbReference>
<evidence type="ECO:0000256" key="7">
    <source>
        <dbReference type="ARBA" id="ARBA00049244"/>
    </source>
</evidence>
<dbReference type="SUPFAM" id="SSF52540">
    <property type="entry name" value="P-loop containing nucleoside triphosphate hydrolases"/>
    <property type="match status" value="1"/>
</dbReference>
<dbReference type="PANTHER" id="PTHR34388">
    <property type="entry name" value="DNA POLYMERASE III SUBUNIT DELTA"/>
    <property type="match status" value="1"/>
</dbReference>
<proteinExistence type="inferred from homology"/>
<comment type="caution">
    <text evidence="9">The sequence shown here is derived from an EMBL/GenBank/DDBJ whole genome shotgun (WGS) entry which is preliminary data.</text>
</comment>
<evidence type="ECO:0000256" key="3">
    <source>
        <dbReference type="ARBA" id="ARBA00022695"/>
    </source>
</evidence>
<organism evidence="9 10">
    <name type="scientific">Candidatus Scalindua brodae</name>
    <dbReference type="NCBI Taxonomy" id="237368"/>
    <lineage>
        <taxon>Bacteria</taxon>
        <taxon>Pseudomonadati</taxon>
        <taxon>Planctomycetota</taxon>
        <taxon>Candidatus Brocadiia</taxon>
        <taxon>Candidatus Brocadiales</taxon>
        <taxon>Candidatus Scalinduaceae</taxon>
        <taxon>Candidatus Scalindua</taxon>
    </lineage>
</organism>
<evidence type="ECO:0000256" key="2">
    <source>
        <dbReference type="ARBA" id="ARBA00022679"/>
    </source>
</evidence>
<comment type="catalytic activity">
    <reaction evidence="7">
        <text>DNA(n) + a 2'-deoxyribonucleoside 5'-triphosphate = DNA(n+1) + diphosphate</text>
        <dbReference type="Rhea" id="RHEA:22508"/>
        <dbReference type="Rhea" id="RHEA-COMP:17339"/>
        <dbReference type="Rhea" id="RHEA-COMP:17340"/>
        <dbReference type="ChEBI" id="CHEBI:33019"/>
        <dbReference type="ChEBI" id="CHEBI:61560"/>
        <dbReference type="ChEBI" id="CHEBI:173112"/>
        <dbReference type="EC" id="2.7.7.7"/>
    </reaction>
</comment>
<evidence type="ECO:0000313" key="10">
    <source>
        <dbReference type="Proteomes" id="UP000030652"/>
    </source>
</evidence>
<dbReference type="PANTHER" id="PTHR34388:SF1">
    <property type="entry name" value="DNA POLYMERASE III SUBUNIT DELTA"/>
    <property type="match status" value="1"/>
</dbReference>
<dbReference type="Pfam" id="PF21694">
    <property type="entry name" value="DNA_pol3_delta_C"/>
    <property type="match status" value="1"/>
</dbReference>
<dbReference type="EC" id="2.7.7.7" evidence="1"/>
<evidence type="ECO:0000256" key="5">
    <source>
        <dbReference type="ARBA" id="ARBA00022932"/>
    </source>
</evidence>
<dbReference type="eggNOG" id="COG1466">
    <property type="taxonomic scope" value="Bacteria"/>
</dbReference>
<evidence type="ECO:0000256" key="4">
    <source>
        <dbReference type="ARBA" id="ARBA00022705"/>
    </source>
</evidence>